<dbReference type="SUPFAM" id="SSF103473">
    <property type="entry name" value="MFS general substrate transporter"/>
    <property type="match status" value="1"/>
</dbReference>
<feature type="transmembrane region" description="Helical" evidence="6">
    <location>
        <begin position="441"/>
        <end position="461"/>
    </location>
</feature>
<feature type="transmembrane region" description="Helical" evidence="6">
    <location>
        <begin position="91"/>
        <end position="111"/>
    </location>
</feature>
<keyword evidence="5 6" id="KW-0472">Membrane</keyword>
<keyword evidence="3 6" id="KW-0812">Transmembrane</keyword>
<dbReference type="Proteomes" id="UP001065613">
    <property type="component" value="Chromosome"/>
</dbReference>
<dbReference type="InterPro" id="IPR036259">
    <property type="entry name" value="MFS_trans_sf"/>
</dbReference>
<dbReference type="GO" id="GO:0016020">
    <property type="term" value="C:membrane"/>
    <property type="evidence" value="ECO:0007669"/>
    <property type="project" value="UniProtKB-SubCell"/>
</dbReference>
<dbReference type="Pfam" id="PF03209">
    <property type="entry name" value="PUCC"/>
    <property type="match status" value="1"/>
</dbReference>
<reference evidence="7" key="1">
    <citation type="submission" date="2021-04" db="EMBL/GenBank/DDBJ databases">
        <title>Genome sequence of Woronichinia naegeliana from Washington state freshwater lake bloom.</title>
        <authorList>
            <person name="Dreher T.W."/>
        </authorList>
    </citation>
    <scope>NUCLEOTIDE SEQUENCE</scope>
    <source>
        <strain evidence="7">WA131</strain>
    </source>
</reference>
<dbReference type="PANTHER" id="PTHR23538:SF1">
    <property type="entry name" value="44.5 KD BACTERIOCHLOROPHYLL SYNTHASE SUBUNIT"/>
    <property type="match status" value="1"/>
</dbReference>
<dbReference type="PANTHER" id="PTHR23538">
    <property type="entry name" value="44.5 KD BACTERIOCHLOROPHYLL SYNTHASE SUBUNIT"/>
    <property type="match status" value="1"/>
</dbReference>
<sequence length="487" mass="52220">MNASTLSHPPGTLPKLKLLTMFRLGLFQMGLGIMSLLTLGVLNRLLIDELAVLPGIAAAAIATYQFVSPVRVWFGQLSDSKRLFGYHRTGYVWLGAIFFTVIAFLALQVVWQLGWSVQNNGWTTVTYLWTGLLAIVFGFYGLALSASSVPFAALLVDVSDEDNRSQLVGIVWSMLMVGIVVGAIVSSKLLDTPNICGAAILSYDPNQVTKNANIPQLQQAINPVFVIMPAIVLLFSILATFGVETKYSRFSSRSQYIEREDQITLGRALKVLTASRQTGFFFTFLLLLTISLFMQDAIMEPYGGEVFGMCIAQTTQLNAFFGMGTLIGIATTGFLVLPKLGNQRTTKWGCLVAATCFSVLILAGFLENQTLLKSGLLLFGLASGMITAGATSLMLDLTAAETAGTFIGAWGLAQAMSRGLATVLGGAFLSLGKFLFVSPVLAYGLVFALQSVGLVCAVLLLNRISVREFKANAQAAIASIMEGDLGS</sequence>
<evidence type="ECO:0000256" key="1">
    <source>
        <dbReference type="ARBA" id="ARBA00004141"/>
    </source>
</evidence>
<evidence type="ECO:0000313" key="7">
    <source>
        <dbReference type="EMBL" id="UXE58863.1"/>
    </source>
</evidence>
<feature type="transmembrane region" description="Helical" evidence="6">
    <location>
        <begin position="279"/>
        <end position="299"/>
    </location>
</feature>
<evidence type="ECO:0000256" key="6">
    <source>
        <dbReference type="SAM" id="Phobius"/>
    </source>
</evidence>
<evidence type="ECO:0000256" key="2">
    <source>
        <dbReference type="ARBA" id="ARBA00008412"/>
    </source>
</evidence>
<dbReference type="KEGG" id="wna:KA717_23025"/>
<dbReference type="PIRSF" id="PIRSF016565">
    <property type="entry name" value="PucC"/>
    <property type="match status" value="1"/>
</dbReference>
<comment type="subcellular location">
    <subcellularLocation>
        <location evidence="1">Membrane</location>
        <topology evidence="1">Multi-pass membrane protein</topology>
    </subcellularLocation>
</comment>
<feature type="transmembrane region" description="Helical" evidence="6">
    <location>
        <begin position="319"/>
        <end position="337"/>
    </location>
</feature>
<organism evidence="7">
    <name type="scientific">Woronichinia naegeliana WA131</name>
    <dbReference type="NCBI Taxonomy" id="2824559"/>
    <lineage>
        <taxon>Bacteria</taxon>
        <taxon>Bacillati</taxon>
        <taxon>Cyanobacteriota</taxon>
        <taxon>Cyanophyceae</taxon>
        <taxon>Synechococcales</taxon>
        <taxon>Coelosphaeriaceae</taxon>
        <taxon>Woronichinia</taxon>
    </lineage>
</organism>
<protein>
    <submittedName>
        <fullName evidence="7">BCD family MFS transporter</fullName>
    </submittedName>
</protein>
<feature type="transmembrane region" description="Helical" evidence="6">
    <location>
        <begin position="167"/>
        <end position="185"/>
    </location>
</feature>
<feature type="transmembrane region" description="Helical" evidence="6">
    <location>
        <begin position="349"/>
        <end position="366"/>
    </location>
</feature>
<dbReference type="Gene3D" id="1.20.1250.20">
    <property type="entry name" value="MFS general substrate transporter like domains"/>
    <property type="match status" value="1"/>
</dbReference>
<evidence type="ECO:0000256" key="4">
    <source>
        <dbReference type="ARBA" id="ARBA00022989"/>
    </source>
</evidence>
<accession>A0A977KSE3</accession>
<dbReference type="AlphaFoldDB" id="A0A977KSE3"/>
<gene>
    <name evidence="7" type="ORF">KA717_23025</name>
</gene>
<feature type="transmembrane region" description="Helical" evidence="6">
    <location>
        <begin position="407"/>
        <end position="429"/>
    </location>
</feature>
<evidence type="ECO:0000256" key="3">
    <source>
        <dbReference type="ARBA" id="ARBA00022692"/>
    </source>
</evidence>
<proteinExistence type="inferred from homology"/>
<comment type="similarity">
    <text evidence="2">Belongs to the PucC family.</text>
</comment>
<feature type="transmembrane region" description="Helical" evidence="6">
    <location>
        <begin position="372"/>
        <end position="395"/>
    </location>
</feature>
<evidence type="ECO:0000256" key="5">
    <source>
        <dbReference type="ARBA" id="ARBA00023136"/>
    </source>
</evidence>
<dbReference type="CDD" id="cd06176">
    <property type="entry name" value="MFS_BCD_PucC-like"/>
    <property type="match status" value="1"/>
</dbReference>
<feature type="transmembrane region" description="Helical" evidence="6">
    <location>
        <begin position="21"/>
        <end position="45"/>
    </location>
</feature>
<feature type="transmembrane region" description="Helical" evidence="6">
    <location>
        <begin position="131"/>
        <end position="155"/>
    </location>
</feature>
<keyword evidence="4 6" id="KW-1133">Transmembrane helix</keyword>
<feature type="transmembrane region" description="Helical" evidence="6">
    <location>
        <begin position="220"/>
        <end position="243"/>
    </location>
</feature>
<dbReference type="InterPro" id="IPR004896">
    <property type="entry name" value="PucC-rel"/>
</dbReference>
<dbReference type="InterPro" id="IPR026036">
    <property type="entry name" value="PucC"/>
</dbReference>
<dbReference type="EMBL" id="CP073041">
    <property type="protein sequence ID" value="UXE58863.1"/>
    <property type="molecule type" value="Genomic_DNA"/>
</dbReference>
<name>A0A977KSE3_9CYAN</name>